<accession>A0A6B0UVR6</accession>
<name>A0A6B0UVR6_IXORI</name>
<dbReference type="EMBL" id="GIFC01011613">
    <property type="protein sequence ID" value="MXU93696.1"/>
    <property type="molecule type" value="Transcribed_RNA"/>
</dbReference>
<evidence type="ECO:0000313" key="1">
    <source>
        <dbReference type="EMBL" id="MXU93696.1"/>
    </source>
</evidence>
<sequence length="150" mass="16789">MALIFRGVRSPWVVVESRRQCLWVQLVAAGGIAASPAVRTGDLSRLRGVEPVEQLQKTWESRPQEVNMGRTTVRVIEERFQGKEHCWRIGIGVPLHNVLGWHLGACLCAEDLLARNPTIYVHQVEPMGYYVLGDVGVPTRQQQVVEALVP</sequence>
<protein>
    <submittedName>
        <fullName evidence="1">Putative secreted protein</fullName>
    </submittedName>
</protein>
<dbReference type="AlphaFoldDB" id="A0A6B0UVR6"/>
<reference evidence="1" key="1">
    <citation type="submission" date="2019-12" db="EMBL/GenBank/DDBJ databases">
        <title>An insight into the sialome of adult female Ixodes ricinus ticks feeding for 6 days.</title>
        <authorList>
            <person name="Perner J."/>
            <person name="Ribeiro J.M.C."/>
        </authorList>
    </citation>
    <scope>NUCLEOTIDE SEQUENCE</scope>
    <source>
        <strain evidence="1">Semi-engorged</strain>
        <tissue evidence="1">Salivary glands</tissue>
    </source>
</reference>
<proteinExistence type="predicted"/>
<organism evidence="1">
    <name type="scientific">Ixodes ricinus</name>
    <name type="common">Common tick</name>
    <name type="synonym">Acarus ricinus</name>
    <dbReference type="NCBI Taxonomy" id="34613"/>
    <lineage>
        <taxon>Eukaryota</taxon>
        <taxon>Metazoa</taxon>
        <taxon>Ecdysozoa</taxon>
        <taxon>Arthropoda</taxon>
        <taxon>Chelicerata</taxon>
        <taxon>Arachnida</taxon>
        <taxon>Acari</taxon>
        <taxon>Parasitiformes</taxon>
        <taxon>Ixodida</taxon>
        <taxon>Ixodoidea</taxon>
        <taxon>Ixodidae</taxon>
        <taxon>Ixodinae</taxon>
        <taxon>Ixodes</taxon>
    </lineage>
</organism>